<dbReference type="InterPro" id="IPR036388">
    <property type="entry name" value="WH-like_DNA-bd_sf"/>
</dbReference>
<sequence length="244" mass="25812">MSLAPERGTSLCEPFLSALPIDRAAISTLGPPFARETLFATDATAARFDEIQLDLGEGPCWCAVRTRRPVLVWDILGGDGQGGDGQGGGIHAGPVRSEPSPGRELQWPTLREAVTTLDVAAVYAFPLMVGALTVGAVDLHTRVPGRLDDVQIVDAQILAGLAARHVLRRALDARKLDVAADDASGFSRRAVHQATGMVLAQMNSSAADALLMIHGHAFSSGRSVREIAADVVARRLDFSTLDES</sequence>
<evidence type="ECO:0000313" key="6">
    <source>
        <dbReference type="Proteomes" id="UP000272015"/>
    </source>
</evidence>
<dbReference type="Gene3D" id="3.30.450.40">
    <property type="match status" value="1"/>
</dbReference>
<evidence type="ECO:0000259" key="4">
    <source>
        <dbReference type="PROSITE" id="PS50921"/>
    </source>
</evidence>
<feature type="compositionally biased region" description="Gly residues" evidence="3">
    <location>
        <begin position="82"/>
        <end position="91"/>
    </location>
</feature>
<keyword evidence="1" id="KW-0805">Transcription regulation</keyword>
<dbReference type="EMBL" id="QZVS01000088">
    <property type="protein sequence ID" value="RJT87721.1"/>
    <property type="molecule type" value="Genomic_DNA"/>
</dbReference>
<keyword evidence="6" id="KW-1185">Reference proteome</keyword>
<dbReference type="GO" id="GO:0003723">
    <property type="term" value="F:RNA binding"/>
    <property type="evidence" value="ECO:0007669"/>
    <property type="project" value="InterPro"/>
</dbReference>
<dbReference type="InterPro" id="IPR029016">
    <property type="entry name" value="GAF-like_dom_sf"/>
</dbReference>
<dbReference type="AlphaFoldDB" id="A0A3A5MFW4"/>
<organism evidence="5 6">
    <name type="scientific">Cryobacterium melibiosiphilum</name>
    <dbReference type="NCBI Taxonomy" id="995039"/>
    <lineage>
        <taxon>Bacteria</taxon>
        <taxon>Bacillati</taxon>
        <taxon>Actinomycetota</taxon>
        <taxon>Actinomycetes</taxon>
        <taxon>Micrococcales</taxon>
        <taxon>Microbacteriaceae</taxon>
        <taxon>Cryobacterium</taxon>
    </lineage>
</organism>
<gene>
    <name evidence="5" type="ORF">D6T64_13955</name>
</gene>
<dbReference type="Pfam" id="PF03861">
    <property type="entry name" value="ANTAR"/>
    <property type="match status" value="1"/>
</dbReference>
<feature type="region of interest" description="Disordered" evidence="3">
    <location>
        <begin position="82"/>
        <end position="103"/>
    </location>
</feature>
<accession>A0A3A5MFW4</accession>
<keyword evidence="2" id="KW-0804">Transcription</keyword>
<dbReference type="SUPFAM" id="SSF55781">
    <property type="entry name" value="GAF domain-like"/>
    <property type="match status" value="1"/>
</dbReference>
<protein>
    <submittedName>
        <fullName evidence="5">ANTAR domain-containing protein</fullName>
    </submittedName>
</protein>
<evidence type="ECO:0000256" key="3">
    <source>
        <dbReference type="SAM" id="MobiDB-lite"/>
    </source>
</evidence>
<feature type="domain" description="ANTAR" evidence="4">
    <location>
        <begin position="171"/>
        <end position="232"/>
    </location>
</feature>
<name>A0A3A5MFW4_9MICO</name>
<evidence type="ECO:0000256" key="1">
    <source>
        <dbReference type="ARBA" id="ARBA00023015"/>
    </source>
</evidence>
<evidence type="ECO:0000256" key="2">
    <source>
        <dbReference type="ARBA" id="ARBA00023163"/>
    </source>
</evidence>
<dbReference type="OrthoDB" id="7466251at2"/>
<dbReference type="Proteomes" id="UP000272015">
    <property type="component" value="Unassembled WGS sequence"/>
</dbReference>
<dbReference type="PROSITE" id="PS50921">
    <property type="entry name" value="ANTAR"/>
    <property type="match status" value="1"/>
</dbReference>
<proteinExistence type="predicted"/>
<dbReference type="Gene3D" id="1.10.10.10">
    <property type="entry name" value="Winged helix-like DNA-binding domain superfamily/Winged helix DNA-binding domain"/>
    <property type="match status" value="1"/>
</dbReference>
<dbReference type="SMART" id="SM01012">
    <property type="entry name" value="ANTAR"/>
    <property type="match status" value="1"/>
</dbReference>
<reference evidence="5 6" key="1">
    <citation type="submission" date="2018-09" db="EMBL/GenBank/DDBJ databases">
        <title>Novel species of Cryobacterium.</title>
        <authorList>
            <person name="Liu Q."/>
            <person name="Xin Y.-H."/>
        </authorList>
    </citation>
    <scope>NUCLEOTIDE SEQUENCE [LARGE SCALE GENOMIC DNA]</scope>
    <source>
        <strain evidence="5 6">Hh39</strain>
    </source>
</reference>
<evidence type="ECO:0000313" key="5">
    <source>
        <dbReference type="EMBL" id="RJT87721.1"/>
    </source>
</evidence>
<comment type="caution">
    <text evidence="5">The sequence shown here is derived from an EMBL/GenBank/DDBJ whole genome shotgun (WGS) entry which is preliminary data.</text>
</comment>
<dbReference type="InterPro" id="IPR005561">
    <property type="entry name" value="ANTAR"/>
</dbReference>